<name>A0ABY6ZJ39_9BACL</name>
<dbReference type="PANTHER" id="PTHR30136">
    <property type="entry name" value="HELIX-TURN-HELIX TRANSCRIPTIONAL REGULATOR, ICLR FAMILY"/>
    <property type="match status" value="1"/>
</dbReference>
<dbReference type="Gene3D" id="3.30.450.40">
    <property type="match status" value="1"/>
</dbReference>
<evidence type="ECO:0000313" key="7">
    <source>
        <dbReference type="Proteomes" id="UP001164761"/>
    </source>
</evidence>
<dbReference type="Pfam" id="PF01614">
    <property type="entry name" value="IclR_C"/>
    <property type="match status" value="1"/>
</dbReference>
<dbReference type="Pfam" id="PF09339">
    <property type="entry name" value="HTH_IclR"/>
    <property type="match status" value="1"/>
</dbReference>
<dbReference type="InterPro" id="IPR036390">
    <property type="entry name" value="WH_DNA-bd_sf"/>
</dbReference>
<dbReference type="PROSITE" id="PS51078">
    <property type="entry name" value="ICLR_ED"/>
    <property type="match status" value="1"/>
</dbReference>
<dbReference type="InterPro" id="IPR029016">
    <property type="entry name" value="GAF-like_dom_sf"/>
</dbReference>
<keyword evidence="2" id="KW-0238">DNA-binding</keyword>
<feature type="domain" description="IclR-ED" evidence="5">
    <location>
        <begin position="76"/>
        <end position="258"/>
    </location>
</feature>
<evidence type="ECO:0000313" key="6">
    <source>
        <dbReference type="EMBL" id="WAH42938.1"/>
    </source>
</evidence>
<dbReference type="Proteomes" id="UP001164761">
    <property type="component" value="Chromosome"/>
</dbReference>
<dbReference type="InterPro" id="IPR005471">
    <property type="entry name" value="Tscrpt_reg_IclR_N"/>
</dbReference>
<accession>A0ABY6ZJ39</accession>
<dbReference type="SMART" id="SM00346">
    <property type="entry name" value="HTH_ICLR"/>
    <property type="match status" value="1"/>
</dbReference>
<dbReference type="EMBL" id="CP104067">
    <property type="protein sequence ID" value="WAH42938.1"/>
    <property type="molecule type" value="Genomic_DNA"/>
</dbReference>
<dbReference type="InterPro" id="IPR014757">
    <property type="entry name" value="Tscrpt_reg_IclR_C"/>
</dbReference>
<dbReference type="PANTHER" id="PTHR30136:SF35">
    <property type="entry name" value="HTH-TYPE TRANSCRIPTIONAL REGULATOR RV1719"/>
    <property type="match status" value="1"/>
</dbReference>
<dbReference type="PROSITE" id="PS51077">
    <property type="entry name" value="HTH_ICLR"/>
    <property type="match status" value="1"/>
</dbReference>
<evidence type="ECO:0000256" key="2">
    <source>
        <dbReference type="ARBA" id="ARBA00023125"/>
    </source>
</evidence>
<dbReference type="RefSeq" id="WP_268006816.1">
    <property type="nucleotide sequence ID" value="NZ_BSUT01000001.1"/>
</dbReference>
<evidence type="ECO:0000256" key="3">
    <source>
        <dbReference type="ARBA" id="ARBA00023163"/>
    </source>
</evidence>
<organism evidence="6 7">
    <name type="scientific">Alicyclobacillus fastidiosus</name>
    <dbReference type="NCBI Taxonomy" id="392011"/>
    <lineage>
        <taxon>Bacteria</taxon>
        <taxon>Bacillati</taxon>
        <taxon>Bacillota</taxon>
        <taxon>Bacilli</taxon>
        <taxon>Bacillales</taxon>
        <taxon>Alicyclobacillaceae</taxon>
        <taxon>Alicyclobacillus</taxon>
    </lineage>
</organism>
<dbReference type="SUPFAM" id="SSF46785">
    <property type="entry name" value="Winged helix' DNA-binding domain"/>
    <property type="match status" value="1"/>
</dbReference>
<evidence type="ECO:0000259" key="4">
    <source>
        <dbReference type="PROSITE" id="PS51077"/>
    </source>
</evidence>
<dbReference type="Gene3D" id="1.10.10.10">
    <property type="entry name" value="Winged helix-like DNA-binding domain superfamily/Winged helix DNA-binding domain"/>
    <property type="match status" value="1"/>
</dbReference>
<protein>
    <submittedName>
        <fullName evidence="6">IclR family transcriptional regulator</fullName>
    </submittedName>
</protein>
<keyword evidence="7" id="KW-1185">Reference proteome</keyword>
<evidence type="ECO:0000259" key="5">
    <source>
        <dbReference type="PROSITE" id="PS51078"/>
    </source>
</evidence>
<keyword evidence="1" id="KW-0805">Transcription regulation</keyword>
<dbReference type="SUPFAM" id="SSF55781">
    <property type="entry name" value="GAF domain-like"/>
    <property type="match status" value="1"/>
</dbReference>
<sequence>MNIPLNPEAKDQLLESVRNALRIIKSFSTEEPEHRVTELAIRLGLSKSAVSRIMSTLASEGLILKGNSRGYRLGPTVVSLASAFVAANEICQEAKPILRNLADDVKEMAQLAVLEGTTVIFLDSVEYKHPLRLFSHVGSRSPVHCSSSGKVLVAFHSESLVDEIIRDGLVAFTHQTITDAKIFIGELAKVREQGYAVSLEEKFEGVMAVAAPIRNKFGEVVAAVNVVGPSYRMKPTNLEGYIRHLLRAAKEISSNLIS</sequence>
<evidence type="ECO:0000256" key="1">
    <source>
        <dbReference type="ARBA" id="ARBA00023015"/>
    </source>
</evidence>
<dbReference type="InterPro" id="IPR050707">
    <property type="entry name" value="HTH_MetabolicPath_Reg"/>
</dbReference>
<proteinExistence type="predicted"/>
<keyword evidence="3" id="KW-0804">Transcription</keyword>
<gene>
    <name evidence="6" type="ORF">NZD89_05820</name>
</gene>
<dbReference type="InterPro" id="IPR036388">
    <property type="entry name" value="WH-like_DNA-bd_sf"/>
</dbReference>
<reference evidence="6" key="1">
    <citation type="submission" date="2022-08" db="EMBL/GenBank/DDBJ databases">
        <title>Alicyclobacillus fastidiosus DSM 17978, complete genome.</title>
        <authorList>
            <person name="Wang Q."/>
            <person name="Cai R."/>
            <person name="Wang Z."/>
        </authorList>
    </citation>
    <scope>NUCLEOTIDE SEQUENCE</scope>
    <source>
        <strain evidence="6">DSM 17978</strain>
    </source>
</reference>
<feature type="domain" description="HTH iclR-type" evidence="4">
    <location>
        <begin position="14"/>
        <end position="75"/>
    </location>
</feature>